<dbReference type="Proteomes" id="UP000310719">
    <property type="component" value="Chromosome"/>
</dbReference>
<reference evidence="1 2" key="1">
    <citation type="submission" date="2019-05" db="EMBL/GenBank/DDBJ databases">
        <authorList>
            <consortium name="Pathogen Informatics"/>
        </authorList>
    </citation>
    <scope>NUCLEOTIDE SEQUENCE [LARGE SCALE GENOMIC DNA]</scope>
    <source>
        <strain evidence="1 2">NCTC13032</strain>
    </source>
</reference>
<name>A0A4U9IQY8_9ENTR</name>
<dbReference type="EMBL" id="LR590464">
    <property type="protein sequence ID" value="VTP80727.1"/>
    <property type="molecule type" value="Genomic_DNA"/>
</dbReference>
<organism evidence="1 2">
    <name type="scientific">Leclercia adecarboxylata</name>
    <dbReference type="NCBI Taxonomy" id="83655"/>
    <lineage>
        <taxon>Bacteria</taxon>
        <taxon>Pseudomonadati</taxon>
        <taxon>Pseudomonadota</taxon>
        <taxon>Gammaproteobacteria</taxon>
        <taxon>Enterobacterales</taxon>
        <taxon>Enterobacteriaceae</taxon>
        <taxon>Leclercia</taxon>
    </lineage>
</organism>
<dbReference type="AlphaFoldDB" id="A0A4U9IQY8"/>
<gene>
    <name evidence="1" type="ORF">NCTC13032_06643</name>
</gene>
<evidence type="ECO:0000313" key="1">
    <source>
        <dbReference type="EMBL" id="VTP80727.1"/>
    </source>
</evidence>
<accession>A0A4U9IQY8</accession>
<sequence length="45" mass="5084">MKDGWPCLINNLGGVSALEMALLTKELAHSALKIRSRILLARHRW</sequence>
<proteinExistence type="predicted"/>
<evidence type="ECO:0000313" key="2">
    <source>
        <dbReference type="Proteomes" id="UP000310719"/>
    </source>
</evidence>
<protein>
    <submittedName>
        <fullName evidence="1">Uncharacterized protein</fullName>
    </submittedName>
</protein>